<dbReference type="EMBL" id="JACRSO010000001">
    <property type="protein sequence ID" value="MBC8527828.1"/>
    <property type="molecule type" value="Genomic_DNA"/>
</dbReference>
<reference evidence="1" key="1">
    <citation type="submission" date="2020-08" db="EMBL/GenBank/DDBJ databases">
        <title>Genome public.</title>
        <authorList>
            <person name="Liu C."/>
            <person name="Sun Q."/>
        </authorList>
    </citation>
    <scope>NUCLEOTIDE SEQUENCE</scope>
    <source>
        <strain evidence="1">NSJ-44</strain>
    </source>
</reference>
<gene>
    <name evidence="1" type="ORF">H8699_00055</name>
</gene>
<dbReference type="InterPro" id="IPR037175">
    <property type="entry name" value="KFase_sf"/>
</dbReference>
<keyword evidence="2" id="KW-1185">Reference proteome</keyword>
<protein>
    <submittedName>
        <fullName evidence="1">Cyclase family protein</fullName>
    </submittedName>
</protein>
<accession>A0A926CX76</accession>
<comment type="caution">
    <text evidence="1">The sequence shown here is derived from an EMBL/GenBank/DDBJ whole genome shotgun (WGS) entry which is preliminary data.</text>
</comment>
<dbReference type="InterPro" id="IPR007325">
    <property type="entry name" value="KFase/CYL"/>
</dbReference>
<dbReference type="GO" id="GO:0019441">
    <property type="term" value="P:L-tryptophan catabolic process to kynurenine"/>
    <property type="evidence" value="ECO:0007669"/>
    <property type="project" value="InterPro"/>
</dbReference>
<dbReference type="RefSeq" id="WP_249283926.1">
    <property type="nucleotide sequence ID" value="NZ_JACRSO010000001.1"/>
</dbReference>
<evidence type="ECO:0000313" key="1">
    <source>
        <dbReference type="EMBL" id="MBC8527828.1"/>
    </source>
</evidence>
<dbReference type="GO" id="GO:0004061">
    <property type="term" value="F:arylformamidase activity"/>
    <property type="evidence" value="ECO:0007669"/>
    <property type="project" value="InterPro"/>
</dbReference>
<dbReference type="Pfam" id="PF04199">
    <property type="entry name" value="Cyclase"/>
    <property type="match status" value="1"/>
</dbReference>
<dbReference type="PANTHER" id="PTHR31118">
    <property type="entry name" value="CYCLASE-LIKE PROTEIN 2"/>
    <property type="match status" value="1"/>
</dbReference>
<name>A0A926CX76_9FIRM</name>
<dbReference type="Gene3D" id="3.50.30.50">
    <property type="entry name" value="Putative cyclase"/>
    <property type="match status" value="1"/>
</dbReference>
<evidence type="ECO:0000313" key="2">
    <source>
        <dbReference type="Proteomes" id="UP000654279"/>
    </source>
</evidence>
<dbReference type="AlphaFoldDB" id="A0A926CX76"/>
<organism evidence="1 2">
    <name type="scientific">Luoshenia tenuis</name>
    <dbReference type="NCBI Taxonomy" id="2763654"/>
    <lineage>
        <taxon>Bacteria</taxon>
        <taxon>Bacillati</taxon>
        <taxon>Bacillota</taxon>
        <taxon>Clostridia</taxon>
        <taxon>Christensenellales</taxon>
        <taxon>Christensenellaceae</taxon>
        <taxon>Luoshenia</taxon>
    </lineage>
</organism>
<dbReference type="SUPFAM" id="SSF102198">
    <property type="entry name" value="Putative cyclase"/>
    <property type="match status" value="1"/>
</dbReference>
<dbReference type="Proteomes" id="UP000654279">
    <property type="component" value="Unassembled WGS sequence"/>
</dbReference>
<dbReference type="PANTHER" id="PTHR31118:SF32">
    <property type="entry name" value="KYNURENINE FORMAMIDASE"/>
    <property type="match status" value="1"/>
</dbReference>
<proteinExistence type="predicted"/>
<sequence length="213" mass="22953">MWIDATVPMENGMPVWPGDEPFCMAIEQTAQVAGAVSTQSRFGQGTHCGTHIDAPFHYDPAGARVDAFDAQVLVGPAYVLDLTGQLTGHIRTQDVQGRFPEGCKRLLIKTDNSKWLGSGGFRSDFIALEPEAAAYLARQGIQLLGIDAFSIGPMGRIGDQTHRAFLKGRLAVALETVPLREVRSGAIQLICAPLKLAGAEAAPARVWIWQEEG</sequence>